<evidence type="ECO:0000256" key="3">
    <source>
        <dbReference type="ARBA" id="ARBA00022679"/>
    </source>
</evidence>
<keyword evidence="5" id="KW-0418">Kinase</keyword>
<dbReference type="Gene3D" id="1.10.510.10">
    <property type="entry name" value="Transferase(Phosphotransferase) domain 1"/>
    <property type="match status" value="2"/>
</dbReference>
<comment type="catalytic activity">
    <reaction evidence="9">
        <text>L-seryl-[protein] + ATP = O-phospho-L-seryl-[protein] + ADP + H(+)</text>
        <dbReference type="Rhea" id="RHEA:17989"/>
        <dbReference type="Rhea" id="RHEA-COMP:9863"/>
        <dbReference type="Rhea" id="RHEA-COMP:11604"/>
        <dbReference type="ChEBI" id="CHEBI:15378"/>
        <dbReference type="ChEBI" id="CHEBI:29999"/>
        <dbReference type="ChEBI" id="CHEBI:30616"/>
        <dbReference type="ChEBI" id="CHEBI:83421"/>
        <dbReference type="ChEBI" id="CHEBI:456216"/>
        <dbReference type="EC" id="2.7.11.1"/>
    </reaction>
</comment>
<dbReference type="PIRSF" id="PIRSF000660">
    <property type="entry name" value="Ser/Thr_PK_GCN2"/>
    <property type="match status" value="1"/>
</dbReference>
<dbReference type="Gene3D" id="3.10.110.10">
    <property type="entry name" value="Ubiquitin Conjugating Enzyme"/>
    <property type="match status" value="1"/>
</dbReference>
<dbReference type="Gene3D" id="3.30.930.10">
    <property type="entry name" value="Bira Bifunctional Protein, Domain 2"/>
    <property type="match status" value="1"/>
</dbReference>
<dbReference type="CDD" id="cd14012">
    <property type="entry name" value="PK_eIF2AK_GCN2_rpt1"/>
    <property type="match status" value="1"/>
</dbReference>
<dbReference type="PROSITE" id="PS50908">
    <property type="entry name" value="RWD"/>
    <property type="match status" value="1"/>
</dbReference>
<dbReference type="GO" id="GO:1990625">
    <property type="term" value="P:negative regulation of cytoplasmic translational initiation in response to stress"/>
    <property type="evidence" value="ECO:0007669"/>
    <property type="project" value="TreeGrafter"/>
</dbReference>
<feature type="domain" description="Protein kinase" evidence="14">
    <location>
        <begin position="290"/>
        <end position="565"/>
    </location>
</feature>
<accession>A0A9N9AFY2</accession>
<dbReference type="EC" id="2.7.11.1" evidence="1"/>
<evidence type="ECO:0000256" key="2">
    <source>
        <dbReference type="ARBA" id="ARBA00022527"/>
    </source>
</evidence>
<dbReference type="PROSITE" id="PS00108">
    <property type="entry name" value="PROTEIN_KINASE_ST"/>
    <property type="match status" value="1"/>
</dbReference>
<dbReference type="FunFam" id="3.30.200.20:FF:000379">
    <property type="entry name" value="eIF-2-alpha kinase GCN2"/>
    <property type="match status" value="1"/>
</dbReference>
<evidence type="ECO:0000256" key="12">
    <source>
        <dbReference type="PROSITE-ProRule" id="PRU10141"/>
    </source>
</evidence>
<feature type="binding site" evidence="11">
    <location>
        <begin position="640"/>
        <end position="648"/>
    </location>
    <ligand>
        <name>ATP</name>
        <dbReference type="ChEBI" id="CHEBI:30616"/>
    </ligand>
</feature>
<evidence type="ECO:0000259" key="15">
    <source>
        <dbReference type="PROSITE" id="PS50908"/>
    </source>
</evidence>
<dbReference type="FunFam" id="3.10.110.10:FF:000050">
    <property type="entry name" value="eIF-2-alpha kinase GCN2"/>
    <property type="match status" value="1"/>
</dbReference>
<dbReference type="InterPro" id="IPR006575">
    <property type="entry name" value="RWD_dom"/>
</dbReference>
<dbReference type="CDD" id="cd14046">
    <property type="entry name" value="STKc_EIF2AK4_GCN2_rpt2"/>
    <property type="match status" value="1"/>
</dbReference>
<gene>
    <name evidence="16" type="ORF">AMORRO_LOCUS4495</name>
</gene>
<keyword evidence="6 11" id="KW-0067">ATP-binding</keyword>
<protein>
    <recommendedName>
        <fullName evidence="1">non-specific serine/threonine protein kinase</fullName>
        <ecNumber evidence="1">2.7.11.1</ecNumber>
    </recommendedName>
</protein>
<comment type="catalytic activity">
    <reaction evidence="8">
        <text>L-threonyl-[protein] + ATP = O-phospho-L-threonyl-[protein] + ADP + H(+)</text>
        <dbReference type="Rhea" id="RHEA:46608"/>
        <dbReference type="Rhea" id="RHEA-COMP:11060"/>
        <dbReference type="Rhea" id="RHEA-COMP:11605"/>
        <dbReference type="ChEBI" id="CHEBI:15378"/>
        <dbReference type="ChEBI" id="CHEBI:30013"/>
        <dbReference type="ChEBI" id="CHEBI:30616"/>
        <dbReference type="ChEBI" id="CHEBI:61977"/>
        <dbReference type="ChEBI" id="CHEBI:456216"/>
        <dbReference type="EC" id="2.7.11.1"/>
    </reaction>
</comment>
<dbReference type="GO" id="GO:0005524">
    <property type="term" value="F:ATP binding"/>
    <property type="evidence" value="ECO:0007669"/>
    <property type="project" value="UniProtKB-UniRule"/>
</dbReference>
<dbReference type="Gene3D" id="3.40.50.800">
    <property type="entry name" value="Anticodon-binding domain"/>
    <property type="match status" value="1"/>
</dbReference>
<dbReference type="GO" id="GO:0004694">
    <property type="term" value="F:eukaryotic translation initiation factor 2alpha kinase activity"/>
    <property type="evidence" value="ECO:0007669"/>
    <property type="project" value="InterPro"/>
</dbReference>
<feature type="non-terminal residue" evidence="16">
    <location>
        <position position="1652"/>
    </location>
</feature>
<dbReference type="Proteomes" id="UP000789342">
    <property type="component" value="Unassembled WGS sequence"/>
</dbReference>
<evidence type="ECO:0000313" key="16">
    <source>
        <dbReference type="EMBL" id="CAG8527185.1"/>
    </source>
</evidence>
<dbReference type="InterPro" id="IPR000719">
    <property type="entry name" value="Prot_kinase_dom"/>
</dbReference>
<evidence type="ECO:0000256" key="4">
    <source>
        <dbReference type="ARBA" id="ARBA00022741"/>
    </source>
</evidence>
<dbReference type="PROSITE" id="PS50011">
    <property type="entry name" value="PROTEIN_KINASE_DOM"/>
    <property type="match status" value="2"/>
</dbReference>
<evidence type="ECO:0000256" key="5">
    <source>
        <dbReference type="ARBA" id="ARBA00022777"/>
    </source>
</evidence>
<sequence length="1652" mass="190228">MVKSKKQQSLLTAQLGKDEAKEAQENEIEALKGKFHRDSPLSNMECILFYDRGHNRSLYLNNFLIAIFMDDYEPVTVTSAWKVSPTGHEFKLHLWPQEQELKNHVSVDLHVKLPKTYPRSAPDIKIENAHGLSAVHLQQVQGHISRLIKENLGQEMVYTVAQFVQEFITTNNNGIHIVNNDLTSFHEQMLNRIEQRTKVEQEEKDRARQLEEQEREIESMILMQKIEQETLRKKAKSEEEKQKRKMMKFKDEQNSRTLIGTPIAFQTVDFEKLIVLNSNDLQEDASFKSVILGPLIGKGTIGSTYMAQPTNFQGINADSLSRHILILKDIVISSPYYLELSSKKTLEEIEKDFDRMKKIRHPNLIIIHESEFERCEAGWNLHILMEYARGGTLVDLLKKCGVVRLPLAREYMRQLLNALDYIHANSFVHKDIKASNILFSEIEGKEGFIAKLSDFNYHRMLLDLHQKYPFSQCAGKEPCKRWTSPEQEKNPKLYSRKNDIWYLGIIFVQMLFGLNSIEKYDSLDDLLESVENEVPSDVQDILRIMLEQNHEKRPTALELLTKPFFSGGLNFLDTPLKFVVSLGATSNTRNIHQILSKENNDLPDNICESASQSAISQSPSSQSNTTFSRYRLDFEEIDFLGKGAFGEVVKARNKLDGRYYAIKKVRLNPKNIEKTRKILREVTTLSRLHHQYVVRYYTTWFEDSDSAWEETKSFSESITTSEEDESSDGLTNIGVFSDDDDVGFLSASASKSNGYSGIQFEDYASTESDSEFEMQEDTKVMLASKNRNAVTKKPSSKEGKTRILYIQMEYCEKKTLKDIIDVGVNPEEGWRIFRQILEGLAHIHRSGTIHRDLKPSNIFLDANGDVKIGDFGLATTSDAFFDPGSFRIPNLDRMGSREDSLTRDIGTTLYVAPEVASGNALIGAHYNHKVDIYSLGIIFFEICYKFSTEMERRMIIVDLRKSEIVFPKDFPIDKMVNQAHIIRWCLQHNYKNRPTSQELLKSEWLPAKVQDEYMEECIRSMANPNTPYYRTLLSTLFSQSSNKHEDYTYDFKSGSSFDQSTALILGRVRDVLTKIFRHHGAVELSTPLLMPKSEIYEDKKVVYLMDIEGGIVQLPYDLTVPFSRYVSRNNISDLKRYTFDQVYRENAVGGQPRFVNEADFDIVHSTCTPMVAEAEIFKIVDEIIEEFSQLKNVNFCFYVNHTNILKTIFDCCRIPEEYHTGICNLLGQRHTMNQLRNQLSNDYKLPRSVLDDFVLFDIKGDLELITSAFKRLIPTDLMRARIQEIIDDFQLLLKYAKCLGVHYEIRFAPLLTYNNHYHDGIIFQVLDDNNHKDVLAAGGRYDTLMQRFHNPVQVGNKQPVYAIGVNISVQKIVYTLRSYQSDLLKMNQAKKCDVYVASFGKVLLEERLDLVRELWAHNIKADFMYEEPPDFTPGILTSFCKKQGINWIVIIKHKGQDLYKAGSSRDALVTVKVKNLLLKTEEEVPRNELFVKLHGEITEQMRIDMLASGLDQSTYDINNSNLPVQADSSTHQSKLSIYIVGLPTTIKNSKKMKHKKLLIDKASSSIIGTMEHIKNGVIPVLALDVSREILRKLVDCNVLEDEAFKSKVLDLAPPHQKEYLIYVQDVLKNQRNQNENRQIWLYSHKDDFGVLY</sequence>
<evidence type="ECO:0000256" key="8">
    <source>
        <dbReference type="ARBA" id="ARBA00047899"/>
    </source>
</evidence>
<dbReference type="SUPFAM" id="SSF55681">
    <property type="entry name" value="Class II aaRS and biotin synthetases"/>
    <property type="match status" value="1"/>
</dbReference>
<dbReference type="Pfam" id="PF12745">
    <property type="entry name" value="HGTP_anticodon2"/>
    <property type="match status" value="1"/>
</dbReference>
<dbReference type="GO" id="GO:0005634">
    <property type="term" value="C:nucleus"/>
    <property type="evidence" value="ECO:0007669"/>
    <property type="project" value="TreeGrafter"/>
</dbReference>
<dbReference type="Pfam" id="PF13393">
    <property type="entry name" value="tRNA-synt_His"/>
    <property type="match status" value="1"/>
</dbReference>
<dbReference type="SMART" id="SM00591">
    <property type="entry name" value="RWD"/>
    <property type="match status" value="1"/>
</dbReference>
<proteinExistence type="inferred from homology"/>
<dbReference type="InterPro" id="IPR017441">
    <property type="entry name" value="Protein_kinase_ATP_BS"/>
</dbReference>
<organism evidence="16 17">
    <name type="scientific">Acaulospora morrowiae</name>
    <dbReference type="NCBI Taxonomy" id="94023"/>
    <lineage>
        <taxon>Eukaryota</taxon>
        <taxon>Fungi</taxon>
        <taxon>Fungi incertae sedis</taxon>
        <taxon>Mucoromycota</taxon>
        <taxon>Glomeromycotina</taxon>
        <taxon>Glomeromycetes</taxon>
        <taxon>Diversisporales</taxon>
        <taxon>Acaulosporaceae</taxon>
        <taxon>Acaulospora</taxon>
    </lineage>
</organism>
<dbReference type="InterPro" id="IPR036621">
    <property type="entry name" value="Anticodon-bd_dom_sf"/>
</dbReference>
<dbReference type="PANTHER" id="PTHR11042:SF136">
    <property type="entry name" value="EIF-2-ALPHA KINASE GCN2"/>
    <property type="match status" value="1"/>
</dbReference>
<dbReference type="InterPro" id="IPR041715">
    <property type="entry name" value="HisRS-like_core"/>
</dbReference>
<comment type="similarity">
    <text evidence="7">Belongs to the protein kinase superfamily. Ser/Thr protein kinase family. GCN2 subfamily.</text>
</comment>
<dbReference type="CDD" id="cd22249">
    <property type="entry name" value="UDM1_RNF168_RNF169-like"/>
    <property type="match status" value="1"/>
</dbReference>
<feature type="domain" description="RWD" evidence="15">
    <location>
        <begin position="59"/>
        <end position="171"/>
    </location>
</feature>
<dbReference type="InterPro" id="IPR045864">
    <property type="entry name" value="aa-tRNA-synth_II/BPL/LPL"/>
</dbReference>
<evidence type="ECO:0000256" key="13">
    <source>
        <dbReference type="SAM" id="Coils"/>
    </source>
</evidence>
<feature type="binding site" evidence="11">
    <location>
        <position position="663"/>
    </location>
    <ligand>
        <name>ATP</name>
        <dbReference type="ChEBI" id="CHEBI:30616"/>
    </ligand>
</feature>
<feature type="binding site" evidence="12">
    <location>
        <position position="664"/>
    </location>
    <ligand>
        <name>ATP</name>
        <dbReference type="ChEBI" id="CHEBI:30616"/>
    </ligand>
</feature>
<evidence type="ECO:0000256" key="7">
    <source>
        <dbReference type="ARBA" id="ARBA00037982"/>
    </source>
</evidence>
<keyword evidence="2" id="KW-0723">Serine/threonine-protein kinase</keyword>
<dbReference type="InterPro" id="IPR024435">
    <property type="entry name" value="HisRS-related_dom"/>
</dbReference>
<evidence type="ECO:0000256" key="11">
    <source>
        <dbReference type="PIRSR" id="PIRSR000660-2"/>
    </source>
</evidence>
<feature type="active site" description="Proton acceptor" evidence="10">
    <location>
        <position position="852"/>
    </location>
</feature>
<dbReference type="InterPro" id="IPR008271">
    <property type="entry name" value="Ser/Thr_kinase_AS"/>
</dbReference>
<reference evidence="16" key="1">
    <citation type="submission" date="2021-06" db="EMBL/GenBank/DDBJ databases">
        <authorList>
            <person name="Kallberg Y."/>
            <person name="Tangrot J."/>
            <person name="Rosling A."/>
        </authorList>
    </citation>
    <scope>NUCLEOTIDE SEQUENCE</scope>
    <source>
        <strain evidence="16">CL551</strain>
    </source>
</reference>
<dbReference type="InterPro" id="IPR050339">
    <property type="entry name" value="CC_SR_Kinase"/>
</dbReference>
<dbReference type="PANTHER" id="PTHR11042">
    <property type="entry name" value="EUKARYOTIC TRANSLATION INITIATION FACTOR 2-ALPHA KINASE EIF2-ALPHA KINASE -RELATED"/>
    <property type="match status" value="1"/>
</dbReference>
<dbReference type="CDD" id="cd23823">
    <property type="entry name" value="RWD_GCN2"/>
    <property type="match status" value="1"/>
</dbReference>
<evidence type="ECO:0000256" key="6">
    <source>
        <dbReference type="ARBA" id="ARBA00022840"/>
    </source>
</evidence>
<dbReference type="SUPFAM" id="SSF54495">
    <property type="entry name" value="UBC-like"/>
    <property type="match status" value="1"/>
</dbReference>
<dbReference type="GO" id="GO:0005829">
    <property type="term" value="C:cytosol"/>
    <property type="evidence" value="ECO:0007669"/>
    <property type="project" value="TreeGrafter"/>
</dbReference>
<keyword evidence="13" id="KW-0175">Coiled coil</keyword>
<name>A0A9N9AFY2_9GLOM</name>
<evidence type="ECO:0000256" key="9">
    <source>
        <dbReference type="ARBA" id="ARBA00048679"/>
    </source>
</evidence>
<evidence type="ECO:0000256" key="1">
    <source>
        <dbReference type="ARBA" id="ARBA00012513"/>
    </source>
</evidence>
<comment type="caution">
    <text evidence="16">The sequence shown here is derived from an EMBL/GenBank/DDBJ whole genome shotgun (WGS) entry which is preliminary data.</text>
</comment>
<dbReference type="InterPro" id="IPR016135">
    <property type="entry name" value="UBQ-conjugating_enzyme/RWD"/>
</dbReference>
<feature type="coiled-coil region" evidence="13">
    <location>
        <begin position="190"/>
        <end position="252"/>
    </location>
</feature>
<dbReference type="EMBL" id="CAJVPV010002482">
    <property type="protein sequence ID" value="CAG8527185.1"/>
    <property type="molecule type" value="Genomic_DNA"/>
</dbReference>
<keyword evidence="3" id="KW-0808">Transferase</keyword>
<dbReference type="OrthoDB" id="341578at2759"/>
<dbReference type="SMART" id="SM00220">
    <property type="entry name" value="S_TKc"/>
    <property type="match status" value="2"/>
</dbReference>
<dbReference type="InterPro" id="IPR011009">
    <property type="entry name" value="Kinase-like_dom_sf"/>
</dbReference>
<evidence type="ECO:0000256" key="10">
    <source>
        <dbReference type="PIRSR" id="PIRSR000660-1"/>
    </source>
</evidence>
<dbReference type="SUPFAM" id="SSF56112">
    <property type="entry name" value="Protein kinase-like (PK-like)"/>
    <property type="match status" value="2"/>
</dbReference>
<evidence type="ECO:0000259" key="14">
    <source>
        <dbReference type="PROSITE" id="PS50011"/>
    </source>
</evidence>
<keyword evidence="17" id="KW-1185">Reference proteome</keyword>
<dbReference type="Pfam" id="PF00069">
    <property type="entry name" value="Pkinase"/>
    <property type="match status" value="3"/>
</dbReference>
<dbReference type="PROSITE" id="PS00107">
    <property type="entry name" value="PROTEIN_KINASE_ATP"/>
    <property type="match status" value="1"/>
</dbReference>
<dbReference type="Gene3D" id="3.30.200.20">
    <property type="entry name" value="Phosphorylase Kinase, domain 1"/>
    <property type="match status" value="1"/>
</dbReference>
<dbReference type="Pfam" id="PF05773">
    <property type="entry name" value="RWD"/>
    <property type="match status" value="1"/>
</dbReference>
<dbReference type="GO" id="GO:0000077">
    <property type="term" value="P:DNA damage checkpoint signaling"/>
    <property type="evidence" value="ECO:0007669"/>
    <property type="project" value="InterPro"/>
</dbReference>
<dbReference type="GO" id="GO:0009893">
    <property type="term" value="P:positive regulation of metabolic process"/>
    <property type="evidence" value="ECO:0007669"/>
    <property type="project" value="UniProtKB-ARBA"/>
</dbReference>
<dbReference type="InterPro" id="IPR016255">
    <property type="entry name" value="Gcn2"/>
</dbReference>
<feature type="domain" description="Protein kinase" evidence="14">
    <location>
        <begin position="634"/>
        <end position="1005"/>
    </location>
</feature>
<evidence type="ECO:0000313" key="17">
    <source>
        <dbReference type="Proteomes" id="UP000789342"/>
    </source>
</evidence>
<keyword evidence="4 11" id="KW-0547">Nucleotide-binding</keyword>